<feature type="non-terminal residue" evidence="10">
    <location>
        <position position="1"/>
    </location>
</feature>
<keyword evidence="6" id="KW-0862">Zinc</keyword>
<reference evidence="10 11" key="1">
    <citation type="submission" date="2019-01" db="EMBL/GenBank/DDBJ databases">
        <authorList>
            <person name="Sayadi A."/>
        </authorList>
    </citation>
    <scope>NUCLEOTIDE SEQUENCE [LARGE SCALE GENOMIC DNA]</scope>
</reference>
<dbReference type="SUPFAM" id="SSF49464">
    <property type="entry name" value="Carboxypeptidase regulatory domain-like"/>
    <property type="match status" value="1"/>
</dbReference>
<dbReference type="Pfam" id="PF00246">
    <property type="entry name" value="Peptidase_M14"/>
    <property type="match status" value="1"/>
</dbReference>
<evidence type="ECO:0000313" key="10">
    <source>
        <dbReference type="EMBL" id="VEN50934.1"/>
    </source>
</evidence>
<name>A0A653CST1_CALMS</name>
<dbReference type="InterPro" id="IPR057247">
    <property type="entry name" value="CARBOXYPEPT_ZN_2"/>
</dbReference>
<sequence>WFSLVSSCHSNSYLQYLLENYNKNETITWLLNHTRLHILPSLNPDGFAEAIEGLCRGNGGRYVKVDPESSIPEDTVDLNRNFPDPFYPSNLTFDIPESTSLIKWMENKTFSLSAALHGGELVANYPYDSSTHPGDGLPSPTPDDDVFQYLARVYANNHPNMKGCSNLTNFTEGITNGAKWYSFERGMGDYNYAYHGCMELTFEISCCKYPKAKELRHYWQENLRPLLLFMIQSNMGVTGRIYDYISKKPITNGRLMIDQRNITFWSSSNGEYWRILLPGHYILRVDASGYHSSIKEFTVSNQNGFYPSLTVLNVPMYNATIFTTTPPTPHKPVQTSPMWTIQTTLNQDESHVHNLSVQQSLPGEPHSYSSGSLSHMFCVHWYQVFYILLLMNCLMF</sequence>
<feature type="active site" description="Proton donor/acceptor" evidence="8">
    <location>
        <position position="203"/>
    </location>
</feature>
<dbReference type="SUPFAM" id="SSF53187">
    <property type="entry name" value="Zn-dependent exopeptidases"/>
    <property type="match status" value="1"/>
</dbReference>
<comment type="similarity">
    <text evidence="2 8">Belongs to the peptidase M14 family.</text>
</comment>
<keyword evidence="11" id="KW-1185">Reference proteome</keyword>
<evidence type="ECO:0000256" key="4">
    <source>
        <dbReference type="ARBA" id="ARBA00022723"/>
    </source>
</evidence>
<accession>A0A653CST1</accession>
<dbReference type="PROSITE" id="PS00133">
    <property type="entry name" value="CARBOXYPEPT_ZN_2"/>
    <property type="match status" value="1"/>
</dbReference>
<dbReference type="GO" id="GO:0004181">
    <property type="term" value="F:metallocarboxypeptidase activity"/>
    <property type="evidence" value="ECO:0007669"/>
    <property type="project" value="InterPro"/>
</dbReference>
<dbReference type="Gene3D" id="2.60.40.1120">
    <property type="entry name" value="Carboxypeptidase-like, regulatory domain"/>
    <property type="match status" value="1"/>
</dbReference>
<evidence type="ECO:0000313" key="11">
    <source>
        <dbReference type="Proteomes" id="UP000410492"/>
    </source>
</evidence>
<dbReference type="InterPro" id="IPR000834">
    <property type="entry name" value="Peptidase_M14"/>
</dbReference>
<evidence type="ECO:0000259" key="9">
    <source>
        <dbReference type="PROSITE" id="PS52035"/>
    </source>
</evidence>
<evidence type="ECO:0000256" key="6">
    <source>
        <dbReference type="ARBA" id="ARBA00022833"/>
    </source>
</evidence>
<dbReference type="AlphaFoldDB" id="A0A653CST1"/>
<dbReference type="SMART" id="SM00631">
    <property type="entry name" value="Zn_pept"/>
    <property type="match status" value="1"/>
</dbReference>
<proteinExistence type="inferred from homology"/>
<dbReference type="GO" id="GO:0008270">
    <property type="term" value="F:zinc ion binding"/>
    <property type="evidence" value="ECO:0007669"/>
    <property type="project" value="InterPro"/>
</dbReference>
<keyword evidence="4" id="KW-0479">Metal-binding</keyword>
<keyword evidence="3" id="KW-0645">Protease</keyword>
<dbReference type="PANTHER" id="PTHR11532:SF84">
    <property type="entry name" value="CARBOXYPEPTIDASE M"/>
    <property type="match status" value="1"/>
</dbReference>
<dbReference type="PANTHER" id="PTHR11532">
    <property type="entry name" value="PROTEASE M14 CARBOXYPEPTIDASE"/>
    <property type="match status" value="1"/>
</dbReference>
<dbReference type="Gene3D" id="3.40.630.10">
    <property type="entry name" value="Zn peptidases"/>
    <property type="match status" value="1"/>
</dbReference>
<dbReference type="InterPro" id="IPR008969">
    <property type="entry name" value="CarboxyPept-like_regulatory"/>
</dbReference>
<evidence type="ECO:0000256" key="8">
    <source>
        <dbReference type="PROSITE-ProRule" id="PRU01379"/>
    </source>
</evidence>
<organism evidence="10 11">
    <name type="scientific">Callosobruchus maculatus</name>
    <name type="common">Southern cowpea weevil</name>
    <name type="synonym">Pulse bruchid</name>
    <dbReference type="NCBI Taxonomy" id="64391"/>
    <lineage>
        <taxon>Eukaryota</taxon>
        <taxon>Metazoa</taxon>
        <taxon>Ecdysozoa</taxon>
        <taxon>Arthropoda</taxon>
        <taxon>Hexapoda</taxon>
        <taxon>Insecta</taxon>
        <taxon>Pterygota</taxon>
        <taxon>Neoptera</taxon>
        <taxon>Endopterygota</taxon>
        <taxon>Coleoptera</taxon>
        <taxon>Polyphaga</taxon>
        <taxon>Cucujiformia</taxon>
        <taxon>Chrysomeloidea</taxon>
        <taxon>Chrysomelidae</taxon>
        <taxon>Bruchinae</taxon>
        <taxon>Bruchini</taxon>
        <taxon>Callosobruchus</taxon>
    </lineage>
</organism>
<dbReference type="Proteomes" id="UP000410492">
    <property type="component" value="Unassembled WGS sequence"/>
</dbReference>
<dbReference type="GO" id="GO:0006518">
    <property type="term" value="P:peptide metabolic process"/>
    <property type="evidence" value="ECO:0007669"/>
    <property type="project" value="TreeGrafter"/>
</dbReference>
<evidence type="ECO:0000256" key="7">
    <source>
        <dbReference type="ARBA" id="ARBA00023180"/>
    </source>
</evidence>
<dbReference type="GO" id="GO:0016485">
    <property type="term" value="P:protein processing"/>
    <property type="evidence" value="ECO:0007669"/>
    <property type="project" value="TreeGrafter"/>
</dbReference>
<dbReference type="OrthoDB" id="10249045at2759"/>
<dbReference type="GO" id="GO:0005615">
    <property type="term" value="C:extracellular space"/>
    <property type="evidence" value="ECO:0007669"/>
    <property type="project" value="TreeGrafter"/>
</dbReference>
<keyword evidence="3" id="KW-0121">Carboxypeptidase</keyword>
<feature type="domain" description="Peptidase M14" evidence="9">
    <location>
        <begin position="1"/>
        <end position="233"/>
    </location>
</feature>
<protein>
    <recommendedName>
        <fullName evidence="9">Peptidase M14 domain-containing protein</fullName>
    </recommendedName>
</protein>
<evidence type="ECO:0000256" key="2">
    <source>
        <dbReference type="ARBA" id="ARBA00005988"/>
    </source>
</evidence>
<dbReference type="PROSITE" id="PS52035">
    <property type="entry name" value="PEPTIDASE_M14"/>
    <property type="match status" value="1"/>
</dbReference>
<keyword evidence="5" id="KW-0378">Hydrolase</keyword>
<dbReference type="InterPro" id="IPR050753">
    <property type="entry name" value="Peptidase_M14_domain"/>
</dbReference>
<evidence type="ECO:0000256" key="1">
    <source>
        <dbReference type="ARBA" id="ARBA00001947"/>
    </source>
</evidence>
<dbReference type="EMBL" id="CAACVG010008742">
    <property type="protein sequence ID" value="VEN50934.1"/>
    <property type="molecule type" value="Genomic_DNA"/>
</dbReference>
<evidence type="ECO:0000256" key="3">
    <source>
        <dbReference type="ARBA" id="ARBA00022645"/>
    </source>
</evidence>
<gene>
    <name evidence="10" type="ORF">CALMAC_LOCUS11536</name>
</gene>
<evidence type="ECO:0000256" key="5">
    <source>
        <dbReference type="ARBA" id="ARBA00022801"/>
    </source>
</evidence>
<keyword evidence="7" id="KW-0325">Glycoprotein</keyword>
<dbReference type="CDD" id="cd11308">
    <property type="entry name" value="Peptidase_M14NE-CP-C_like"/>
    <property type="match status" value="1"/>
</dbReference>
<comment type="cofactor">
    <cofactor evidence="1">
        <name>Zn(2+)</name>
        <dbReference type="ChEBI" id="CHEBI:29105"/>
    </cofactor>
</comment>